<gene>
    <name evidence="11" type="ORF">DZC52_09500</name>
</gene>
<feature type="transmembrane region" description="Helical" evidence="8">
    <location>
        <begin position="272"/>
        <end position="296"/>
    </location>
</feature>
<dbReference type="Proteomes" id="UP000260351">
    <property type="component" value="Unassembled WGS sequence"/>
</dbReference>
<evidence type="ECO:0000256" key="7">
    <source>
        <dbReference type="SAM" id="Coils"/>
    </source>
</evidence>
<dbReference type="InterPro" id="IPR002898">
    <property type="entry name" value="MotA_ExbB_proton_chnl"/>
</dbReference>
<dbReference type="GO" id="GO:0017038">
    <property type="term" value="P:protein import"/>
    <property type="evidence" value="ECO:0007669"/>
    <property type="project" value="TreeGrafter"/>
</dbReference>
<keyword evidence="3 8" id="KW-0812">Transmembrane</keyword>
<dbReference type="OrthoDB" id="4045at2"/>
<evidence type="ECO:0000313" key="11">
    <source>
        <dbReference type="EMBL" id="RFF30301.1"/>
    </source>
</evidence>
<evidence type="ECO:0000256" key="8">
    <source>
        <dbReference type="SAM" id="Phobius"/>
    </source>
</evidence>
<protein>
    <submittedName>
        <fullName evidence="11">MotA/TolQ/ExbB proton channel family protein</fullName>
    </submittedName>
</protein>
<dbReference type="InterPro" id="IPR050790">
    <property type="entry name" value="ExbB/TolQ_transport"/>
</dbReference>
<comment type="similarity">
    <text evidence="6">Belongs to the exbB/tolQ family.</text>
</comment>
<keyword evidence="9" id="KW-0732">Signal</keyword>
<dbReference type="EMBL" id="QUZK01000037">
    <property type="protein sequence ID" value="RFF30301.1"/>
    <property type="molecule type" value="Genomic_DNA"/>
</dbReference>
<evidence type="ECO:0000313" key="12">
    <source>
        <dbReference type="Proteomes" id="UP000260351"/>
    </source>
</evidence>
<evidence type="ECO:0000256" key="2">
    <source>
        <dbReference type="ARBA" id="ARBA00022475"/>
    </source>
</evidence>
<name>A0A3E1K8G2_9GAMM</name>
<evidence type="ECO:0000256" key="9">
    <source>
        <dbReference type="SAM" id="SignalP"/>
    </source>
</evidence>
<sequence>MMSMTRLLIAVLALAMPFAASAQDTLDELLQQVQQAAQEEQRVDQQRLQRFINERNNQRQLLEEARAELRAEEQRSDRLQNQFDENELQLVELETTLDERMGNLGELFGVVRQVAGDLRGNLAESMVSAQYPGRSEFFANLAEARELPTVGELRQMWYEMVREITESGKVVEFQSDLINADGVREENREVVRVGVFNVVSNGKFLQWDGDQGLLVELPRQPAGRFQNMAENLQQASGDEVVDMAIDGTRGAILAQVVRAPTIQERIRQGAEVGYVIIALGIFGVLFALWRGIVLTIKGNAIKRQLKREEADEGNALGRVLKVYQDNPDQDVETLELKLDEAILRETAPLESGLPLIKVLYVVAPLIGLLGTVVGMIQTFQQITLFGTGDPRMMAGGISMALITTVLGLTVAIPLTILHSLLQSRSRSLIQILEEQAAGIIARLAERRHGSAS</sequence>
<keyword evidence="6" id="KW-0813">Transport</keyword>
<comment type="caution">
    <text evidence="11">The sequence shown here is derived from an EMBL/GenBank/DDBJ whole genome shotgun (WGS) entry which is preliminary data.</text>
</comment>
<feature type="transmembrane region" description="Helical" evidence="8">
    <location>
        <begin position="399"/>
        <end position="421"/>
    </location>
</feature>
<feature type="transmembrane region" description="Helical" evidence="8">
    <location>
        <begin position="358"/>
        <end position="379"/>
    </location>
</feature>
<dbReference type="AlphaFoldDB" id="A0A3E1K8G2"/>
<accession>A0A3E1K8G2</accession>
<evidence type="ECO:0000256" key="1">
    <source>
        <dbReference type="ARBA" id="ARBA00004651"/>
    </source>
</evidence>
<feature type="chain" id="PRO_5017645792" evidence="9">
    <location>
        <begin position="23"/>
        <end position="452"/>
    </location>
</feature>
<proteinExistence type="inferred from homology"/>
<reference evidence="11 12" key="1">
    <citation type="submission" date="2018-08" db="EMBL/GenBank/DDBJ databases">
        <title>Wenzhouxiangella salilacus sp. nov., a novel bacterium isolated from a saline lake in Xinjiang Province, China.</title>
        <authorList>
            <person name="Han S."/>
        </authorList>
    </citation>
    <scope>NUCLEOTIDE SEQUENCE [LARGE SCALE GENOMIC DNA]</scope>
    <source>
        <strain evidence="11 12">XDB06</strain>
    </source>
</reference>
<dbReference type="PANTHER" id="PTHR30625">
    <property type="entry name" value="PROTEIN TOLQ"/>
    <property type="match status" value="1"/>
</dbReference>
<keyword evidence="4 8" id="KW-1133">Transmembrane helix</keyword>
<dbReference type="GO" id="GO:0005886">
    <property type="term" value="C:plasma membrane"/>
    <property type="evidence" value="ECO:0007669"/>
    <property type="project" value="UniProtKB-SubCell"/>
</dbReference>
<keyword evidence="2" id="KW-1003">Cell membrane</keyword>
<keyword evidence="5 8" id="KW-0472">Membrane</keyword>
<organism evidence="11 12">
    <name type="scientific">Wenzhouxiangella sediminis</name>
    <dbReference type="NCBI Taxonomy" id="1792836"/>
    <lineage>
        <taxon>Bacteria</taxon>
        <taxon>Pseudomonadati</taxon>
        <taxon>Pseudomonadota</taxon>
        <taxon>Gammaproteobacteria</taxon>
        <taxon>Chromatiales</taxon>
        <taxon>Wenzhouxiangellaceae</taxon>
        <taxon>Wenzhouxiangella</taxon>
    </lineage>
</organism>
<dbReference type="PANTHER" id="PTHR30625:SF11">
    <property type="entry name" value="MOTA_TOLQ_EXBB PROTON CHANNEL DOMAIN-CONTAINING PROTEIN"/>
    <property type="match status" value="1"/>
</dbReference>
<evidence type="ECO:0000256" key="3">
    <source>
        <dbReference type="ARBA" id="ARBA00022692"/>
    </source>
</evidence>
<evidence type="ECO:0000256" key="6">
    <source>
        <dbReference type="RuleBase" id="RU004057"/>
    </source>
</evidence>
<keyword evidence="12" id="KW-1185">Reference proteome</keyword>
<keyword evidence="7" id="KW-0175">Coiled coil</keyword>
<evidence type="ECO:0000256" key="5">
    <source>
        <dbReference type="ARBA" id="ARBA00023136"/>
    </source>
</evidence>
<keyword evidence="6" id="KW-0653">Protein transport</keyword>
<dbReference type="InterPro" id="IPR017270">
    <property type="entry name" value="MotA/TolQ/ExbB-rel"/>
</dbReference>
<evidence type="ECO:0000259" key="10">
    <source>
        <dbReference type="Pfam" id="PF01618"/>
    </source>
</evidence>
<evidence type="ECO:0000256" key="4">
    <source>
        <dbReference type="ARBA" id="ARBA00022989"/>
    </source>
</evidence>
<comment type="subcellular location">
    <subcellularLocation>
        <location evidence="1">Cell membrane</location>
        <topology evidence="1">Multi-pass membrane protein</topology>
    </subcellularLocation>
    <subcellularLocation>
        <location evidence="6">Membrane</location>
        <topology evidence="6">Multi-pass membrane protein</topology>
    </subcellularLocation>
</comment>
<dbReference type="PIRSF" id="PIRSF037714">
    <property type="entry name" value="TolR"/>
    <property type="match status" value="1"/>
</dbReference>
<feature type="signal peptide" evidence="9">
    <location>
        <begin position="1"/>
        <end position="22"/>
    </location>
</feature>
<feature type="domain" description="MotA/TolQ/ExbB proton channel" evidence="10">
    <location>
        <begin position="323"/>
        <end position="433"/>
    </location>
</feature>
<feature type="coiled-coil region" evidence="7">
    <location>
        <begin position="19"/>
        <end position="96"/>
    </location>
</feature>
<dbReference type="Pfam" id="PF01618">
    <property type="entry name" value="MotA_ExbB"/>
    <property type="match status" value="1"/>
</dbReference>